<evidence type="ECO:0000313" key="2">
    <source>
        <dbReference type="Proteomes" id="UP001310248"/>
    </source>
</evidence>
<protein>
    <recommendedName>
        <fullName evidence="3">Lipoprotein</fullName>
    </recommendedName>
</protein>
<accession>A0ABU7G954</accession>
<name>A0ABU7G954_9ALTE</name>
<dbReference type="EMBL" id="JAYDYW010000016">
    <property type="protein sequence ID" value="MEE1675833.1"/>
    <property type="molecule type" value="Genomic_DNA"/>
</dbReference>
<comment type="caution">
    <text evidence="1">The sequence shown here is derived from an EMBL/GenBank/DDBJ whole genome shotgun (WGS) entry which is preliminary data.</text>
</comment>
<gene>
    <name evidence="1" type="ORF">SNR37_001160</name>
</gene>
<reference evidence="2" key="1">
    <citation type="submission" date="2023-07" db="EMBL/GenBank/DDBJ databases">
        <title>Draft genome sequence of Agarivorans aestuarii strain ZMCS4, a CAZymes producing bacteria isolated from the marine brown algae Clodostephus spongiosus.</title>
        <authorList>
            <person name="Lorente B."/>
            <person name="Cabral C."/>
            <person name="Frias J."/>
            <person name="Faria J."/>
            <person name="Toubarro D."/>
        </authorList>
    </citation>
    <scope>NUCLEOTIDE SEQUENCE [LARGE SCALE GENOMIC DNA]</scope>
    <source>
        <strain evidence="2">ZMCS4</strain>
    </source>
</reference>
<proteinExistence type="predicted"/>
<dbReference type="RefSeq" id="WP_329776614.1">
    <property type="nucleotide sequence ID" value="NZ_JAYDYW010000016.1"/>
</dbReference>
<reference evidence="1 2" key="2">
    <citation type="submission" date="2023-12" db="EMBL/GenBank/DDBJ databases">
        <authorList>
            <consortium name="Cladostephus spongiosus"/>
            <person name="Lorente B."/>
            <person name="Cabral C."/>
            <person name="Frias J."/>
            <person name="Faria J."/>
            <person name="Toubarro D."/>
        </authorList>
    </citation>
    <scope>NUCLEOTIDE SEQUENCE [LARGE SCALE GENOMIC DNA]</scope>
    <source>
        <strain evidence="1 2">ZMCS4</strain>
    </source>
</reference>
<sequence length="112" mass="13023">MRFGLISLMLLLASCQDLSIVAPRENLTLAIYDNGKQLSECQIVLDSPAYNQLHKWFEVNNSEWQKMPATYRPQKILYTDSFKASLFPKFVVVNEVWRQPFDSEVYQALNCD</sequence>
<evidence type="ECO:0000313" key="1">
    <source>
        <dbReference type="EMBL" id="MEE1675833.1"/>
    </source>
</evidence>
<dbReference type="Proteomes" id="UP001310248">
    <property type="component" value="Unassembled WGS sequence"/>
</dbReference>
<evidence type="ECO:0008006" key="3">
    <source>
        <dbReference type="Google" id="ProtNLM"/>
    </source>
</evidence>
<dbReference type="PROSITE" id="PS51257">
    <property type="entry name" value="PROKAR_LIPOPROTEIN"/>
    <property type="match status" value="1"/>
</dbReference>
<keyword evidence="2" id="KW-1185">Reference proteome</keyword>
<organism evidence="1 2">
    <name type="scientific">Agarivorans aestuarii</name>
    <dbReference type="NCBI Taxonomy" id="1563703"/>
    <lineage>
        <taxon>Bacteria</taxon>
        <taxon>Pseudomonadati</taxon>
        <taxon>Pseudomonadota</taxon>
        <taxon>Gammaproteobacteria</taxon>
        <taxon>Alteromonadales</taxon>
        <taxon>Alteromonadaceae</taxon>
        <taxon>Agarivorans</taxon>
    </lineage>
</organism>